<evidence type="ECO:0000259" key="1">
    <source>
        <dbReference type="Pfam" id="PF21784"/>
    </source>
</evidence>
<dbReference type="InterPro" id="IPR048911">
    <property type="entry name" value="Bflower"/>
</dbReference>
<sequence>MSVYLFDMDGQPVAFRRTWTDPFVFDLDGHWMGWFPWEDNDAVDIDGHYLGTVVDDRFVRRNDWYERPCTGTPADPGRAQPTGRPPTPHHFFNRFAYEDIKIRHHA</sequence>
<reference evidence="3" key="1">
    <citation type="submission" date="2018-01" db="EMBL/GenBank/DDBJ databases">
        <authorList>
            <person name="Li J."/>
        </authorList>
    </citation>
    <scope>NUCLEOTIDE SEQUENCE [LARGE SCALE GENOMIC DNA]</scope>
    <source>
        <strain evidence="3">592</strain>
    </source>
</reference>
<feature type="domain" description="4-fold beta flower" evidence="1">
    <location>
        <begin position="4"/>
        <end position="88"/>
    </location>
</feature>
<protein>
    <recommendedName>
        <fullName evidence="1">4-fold beta flower domain-containing protein</fullName>
    </recommendedName>
</protein>
<gene>
    <name evidence="2" type="ORF">C3E78_17610</name>
</gene>
<proteinExistence type="predicted"/>
<dbReference type="RefSeq" id="WP_108580595.1">
    <property type="nucleotide sequence ID" value="NZ_CP026952.1"/>
</dbReference>
<accession>A0A5F2EPI3</accession>
<evidence type="ECO:0000313" key="2">
    <source>
        <dbReference type="EMBL" id="AWB93883.1"/>
    </source>
</evidence>
<organism evidence="2 3">
    <name type="scientific">Aeromicrobium chenweiae</name>
    <dbReference type="NCBI Taxonomy" id="2079793"/>
    <lineage>
        <taxon>Bacteria</taxon>
        <taxon>Bacillati</taxon>
        <taxon>Actinomycetota</taxon>
        <taxon>Actinomycetes</taxon>
        <taxon>Propionibacteriales</taxon>
        <taxon>Nocardioidaceae</taxon>
        <taxon>Aeromicrobium</taxon>
    </lineage>
</organism>
<accession>A0A2S0WR96</accession>
<dbReference type="OrthoDB" id="5117207at2"/>
<dbReference type="EMBL" id="CP026952">
    <property type="protein sequence ID" value="AWB93883.1"/>
    <property type="molecule type" value="Genomic_DNA"/>
</dbReference>
<evidence type="ECO:0000313" key="3">
    <source>
        <dbReference type="Proteomes" id="UP000244384"/>
    </source>
</evidence>
<name>A0A2S0WR96_9ACTN</name>
<dbReference type="KEGG" id="aez:C3E78_17610"/>
<dbReference type="Proteomes" id="UP000244384">
    <property type="component" value="Chromosome"/>
</dbReference>
<keyword evidence="3" id="KW-1185">Reference proteome</keyword>
<dbReference type="Pfam" id="PF21784">
    <property type="entry name" value="Bflower"/>
    <property type="match status" value="1"/>
</dbReference>
<dbReference type="AlphaFoldDB" id="A0A2S0WR96"/>